<name>A0ABT3L7F8_9CYAN</name>
<dbReference type="Proteomes" id="UP001526426">
    <property type="component" value="Unassembled WGS sequence"/>
</dbReference>
<keyword evidence="11" id="KW-1185">Reference proteome</keyword>
<evidence type="ECO:0000256" key="2">
    <source>
        <dbReference type="ARBA" id="ARBA00009440"/>
    </source>
</evidence>
<keyword evidence="5" id="KW-0547">Nucleotide-binding</keyword>
<dbReference type="SUPFAM" id="SSF52540">
    <property type="entry name" value="P-loop containing nucleoside triphosphate hydrolases"/>
    <property type="match status" value="1"/>
</dbReference>
<reference evidence="10 11" key="1">
    <citation type="submission" date="2021-08" db="EMBL/GenBank/DDBJ databases">
        <title>Draft genome sequence of Spirulina subsalsa with high tolerance to salinity and hype-accumulation of phycocyanin.</title>
        <authorList>
            <person name="Pei H."/>
            <person name="Jiang L."/>
        </authorList>
    </citation>
    <scope>NUCLEOTIDE SEQUENCE [LARGE SCALE GENOMIC DNA]</scope>
    <source>
        <strain evidence="10 11">FACHB-351</strain>
    </source>
</reference>
<evidence type="ECO:0000256" key="3">
    <source>
        <dbReference type="ARBA" id="ARBA00022448"/>
    </source>
</evidence>
<feature type="domain" description="ABC transporter" evidence="9">
    <location>
        <begin position="39"/>
        <end position="272"/>
    </location>
</feature>
<evidence type="ECO:0000313" key="10">
    <source>
        <dbReference type="EMBL" id="MCW6036895.1"/>
    </source>
</evidence>
<sequence>MDAQDSNELKPDLMSFSKTMQTLSNPLNSSVAAQSESFLEIRDISKVYPTPGGDFVALDGVNLTVKEGEFICLIGHSGCGKSTLLNMVAGFHQPTSGMITLHQKPITEPGPDRMVVFQNYSLLPWKTVFENVYLAVDAVYKDKSKGEKKAIAQEHIELVGLTEAADKRPGEISGGMKQRVSIARALSIRPEMLILDEPFGALDPITREELQEELLSIWREHRVTVLMITHDIDEALFLADRLVMMTNGPAAKVGEILEIPFSRPRMRSRLMEDPRYYELRNEALDFLYRRFAHDEIEE</sequence>
<evidence type="ECO:0000256" key="8">
    <source>
        <dbReference type="ARBA" id="ARBA00023136"/>
    </source>
</evidence>
<dbReference type="NCBIfam" id="TIGR01184">
    <property type="entry name" value="ntrCD"/>
    <property type="match status" value="1"/>
</dbReference>
<organism evidence="10 11">
    <name type="scientific">Spirulina subsalsa FACHB-351</name>
    <dbReference type="NCBI Taxonomy" id="234711"/>
    <lineage>
        <taxon>Bacteria</taxon>
        <taxon>Bacillati</taxon>
        <taxon>Cyanobacteriota</taxon>
        <taxon>Cyanophyceae</taxon>
        <taxon>Spirulinales</taxon>
        <taxon>Spirulinaceae</taxon>
        <taxon>Spirulina</taxon>
    </lineage>
</organism>
<dbReference type="CDD" id="cd03293">
    <property type="entry name" value="ABC_NrtD_SsuB_transporters"/>
    <property type="match status" value="1"/>
</dbReference>
<evidence type="ECO:0000256" key="5">
    <source>
        <dbReference type="ARBA" id="ARBA00022741"/>
    </source>
</evidence>
<keyword evidence="3" id="KW-0813">Transport</keyword>
<dbReference type="Pfam" id="PF00005">
    <property type="entry name" value="ABC_tran"/>
    <property type="match status" value="1"/>
</dbReference>
<gene>
    <name evidence="10" type="ORF">K4A83_11560</name>
</gene>
<dbReference type="InterPro" id="IPR005890">
    <property type="entry name" value="NO3_transporter_ATP-bd-like"/>
</dbReference>
<comment type="similarity">
    <text evidence="2">Belongs to the ABC transporter superfamily. Nitrate/nitrite/cyanate uptake transporter (NitT) (TC 3.A.1.16) family.</text>
</comment>
<dbReference type="PROSITE" id="PS50893">
    <property type="entry name" value="ABC_TRANSPORTER_2"/>
    <property type="match status" value="1"/>
</dbReference>
<dbReference type="PROSITE" id="PS00211">
    <property type="entry name" value="ABC_TRANSPORTER_1"/>
    <property type="match status" value="1"/>
</dbReference>
<dbReference type="InterPro" id="IPR027417">
    <property type="entry name" value="P-loop_NTPase"/>
</dbReference>
<dbReference type="EMBL" id="JAIHOM010000049">
    <property type="protein sequence ID" value="MCW6036895.1"/>
    <property type="molecule type" value="Genomic_DNA"/>
</dbReference>
<dbReference type="SMART" id="SM00382">
    <property type="entry name" value="AAA"/>
    <property type="match status" value="1"/>
</dbReference>
<comment type="subcellular location">
    <subcellularLocation>
        <location evidence="1">Cell inner membrane</location>
        <topology evidence="1">Peripheral membrane protein</topology>
    </subcellularLocation>
</comment>
<dbReference type="GO" id="GO:0005524">
    <property type="term" value="F:ATP binding"/>
    <property type="evidence" value="ECO:0007669"/>
    <property type="project" value="UniProtKB-KW"/>
</dbReference>
<evidence type="ECO:0000256" key="7">
    <source>
        <dbReference type="ARBA" id="ARBA00022967"/>
    </source>
</evidence>
<dbReference type="InterPro" id="IPR003439">
    <property type="entry name" value="ABC_transporter-like_ATP-bd"/>
</dbReference>
<accession>A0ABT3L7F8</accession>
<comment type="caution">
    <text evidence="10">The sequence shown here is derived from an EMBL/GenBank/DDBJ whole genome shotgun (WGS) entry which is preliminary data.</text>
</comment>
<proteinExistence type="inferred from homology"/>
<keyword evidence="6 10" id="KW-0067">ATP-binding</keyword>
<dbReference type="PANTHER" id="PTHR42788">
    <property type="entry name" value="TAURINE IMPORT ATP-BINDING PROTEIN-RELATED"/>
    <property type="match status" value="1"/>
</dbReference>
<protein>
    <submittedName>
        <fullName evidence="10">Nitrate ABC transporter ATP-binding protein</fullName>
    </submittedName>
</protein>
<keyword evidence="8" id="KW-0472">Membrane</keyword>
<evidence type="ECO:0000256" key="6">
    <source>
        <dbReference type="ARBA" id="ARBA00022840"/>
    </source>
</evidence>
<keyword evidence="7" id="KW-1278">Translocase</keyword>
<dbReference type="Gene3D" id="3.40.50.300">
    <property type="entry name" value="P-loop containing nucleotide triphosphate hydrolases"/>
    <property type="match status" value="1"/>
</dbReference>
<dbReference type="PANTHER" id="PTHR42788:SF7">
    <property type="entry name" value="NITRATE ABC TRANSPORTER ATP-BINDING PROTEIN"/>
    <property type="match status" value="1"/>
</dbReference>
<dbReference type="InterPro" id="IPR017871">
    <property type="entry name" value="ABC_transporter-like_CS"/>
</dbReference>
<evidence type="ECO:0000256" key="4">
    <source>
        <dbReference type="ARBA" id="ARBA00022475"/>
    </source>
</evidence>
<evidence type="ECO:0000259" key="9">
    <source>
        <dbReference type="PROSITE" id="PS50893"/>
    </source>
</evidence>
<keyword evidence="4" id="KW-1003">Cell membrane</keyword>
<evidence type="ECO:0000256" key="1">
    <source>
        <dbReference type="ARBA" id="ARBA00004417"/>
    </source>
</evidence>
<dbReference type="InterPro" id="IPR050166">
    <property type="entry name" value="ABC_transporter_ATP-bind"/>
</dbReference>
<dbReference type="InterPro" id="IPR003593">
    <property type="entry name" value="AAA+_ATPase"/>
</dbReference>
<evidence type="ECO:0000313" key="11">
    <source>
        <dbReference type="Proteomes" id="UP001526426"/>
    </source>
</evidence>